<protein>
    <submittedName>
        <fullName evidence="1">Uncharacterized protein</fullName>
    </submittedName>
</protein>
<evidence type="ECO:0000313" key="2">
    <source>
        <dbReference type="Proteomes" id="UP000184388"/>
    </source>
</evidence>
<proteinExistence type="predicted"/>
<comment type="caution">
    <text evidence="1">The sequence shown here is derived from an EMBL/GenBank/DDBJ whole genome shotgun (WGS) entry which is preliminary data.</text>
</comment>
<reference evidence="2" key="1">
    <citation type="submission" date="2016-11" db="EMBL/GenBank/DDBJ databases">
        <authorList>
            <person name="Jaros S."/>
            <person name="Januszkiewicz K."/>
            <person name="Wedrychowicz H."/>
        </authorList>
    </citation>
    <scope>NUCLEOTIDE SEQUENCE [LARGE SCALE GENOMIC DNA]</scope>
    <source>
        <strain evidence="2">CGMCC 4.3555</strain>
    </source>
</reference>
<dbReference type="SUPFAM" id="SSF75011">
    <property type="entry name" value="3-carboxy-cis,cis-mucoante lactonizing enzyme"/>
    <property type="match status" value="1"/>
</dbReference>
<gene>
    <name evidence="1" type="ORF">SAMN05216268_114163</name>
</gene>
<accession>A0A9X8QX65</accession>
<organism evidence="1 2">
    <name type="scientific">Streptomyces yunnanensis</name>
    <dbReference type="NCBI Taxonomy" id="156453"/>
    <lineage>
        <taxon>Bacteria</taxon>
        <taxon>Bacillati</taxon>
        <taxon>Actinomycetota</taxon>
        <taxon>Actinomycetes</taxon>
        <taxon>Kitasatosporales</taxon>
        <taxon>Streptomycetaceae</taxon>
        <taxon>Streptomyces</taxon>
    </lineage>
</organism>
<dbReference type="Proteomes" id="UP000184388">
    <property type="component" value="Unassembled WGS sequence"/>
</dbReference>
<name>A0A9X8QX65_9ACTN</name>
<dbReference type="AlphaFoldDB" id="A0A9X8QX65"/>
<dbReference type="RefSeq" id="WP_286160387.1">
    <property type="nucleotide sequence ID" value="NZ_FRBK01000014.1"/>
</dbReference>
<dbReference type="EMBL" id="FRBK01000014">
    <property type="protein sequence ID" value="SHM79803.1"/>
    <property type="molecule type" value="Genomic_DNA"/>
</dbReference>
<sequence>MNSRPITPGPDSAIRKVWRLPIADAVRGRRALWWSVGPDGELAVLLVHRRHLNPRRYVKGWPGWGVDAPFTGELVVIRGQEEQRTPVEDIRYRPRHLALLPDSRFLLVSGRTFRTAEGGAWDPNAVIYSASGTPESEFCIGDDIPALVTDREGGIWTAYGDEGIYGGHPESGGGLAGWTAQGRAMWLPQGRLPDAPLEGLTAATEGERVWLAWYSGSSRGGTFLSRITPSTGEVTSYRSPVRQPDGFAARDGRAVFTVRDHNRRSTELIRARLDGDAWTVTDRRRLRVPGRVVMYCGQGRDGSLWLRAADTWLRIQA</sequence>
<evidence type="ECO:0000313" key="1">
    <source>
        <dbReference type="EMBL" id="SHM79803.1"/>
    </source>
</evidence>